<comment type="catalytic activity">
    <reaction evidence="8">
        <text>N-methylethanolamine phosphate + S-adenosyl-L-methionine = N,N-dimethylethanolamine phosphate + S-adenosyl-L-homocysteine + H(+)</text>
        <dbReference type="Rhea" id="RHEA:25321"/>
        <dbReference type="ChEBI" id="CHEBI:15378"/>
        <dbReference type="ChEBI" id="CHEBI:57781"/>
        <dbReference type="ChEBI" id="CHEBI:57856"/>
        <dbReference type="ChEBI" id="CHEBI:58641"/>
        <dbReference type="ChEBI" id="CHEBI:59789"/>
        <dbReference type="EC" id="2.1.1.103"/>
    </reaction>
    <physiologicalReaction direction="left-to-right" evidence="8">
        <dbReference type="Rhea" id="RHEA:25322"/>
    </physiologicalReaction>
</comment>
<evidence type="ECO:0000256" key="5">
    <source>
        <dbReference type="ARBA" id="ARBA00035674"/>
    </source>
</evidence>
<feature type="non-terminal residue" evidence="10">
    <location>
        <position position="1"/>
    </location>
</feature>
<evidence type="ECO:0000313" key="11">
    <source>
        <dbReference type="Proteomes" id="UP000233551"/>
    </source>
</evidence>
<evidence type="ECO:0000256" key="7">
    <source>
        <dbReference type="ARBA" id="ARBA00047622"/>
    </source>
</evidence>
<evidence type="ECO:0000256" key="6">
    <source>
        <dbReference type="ARBA" id="ARBA00047619"/>
    </source>
</evidence>
<protein>
    <recommendedName>
        <fullName evidence="5">phosphoethanolamine N-methyltransferase</fullName>
        <ecNumber evidence="5">2.1.1.103</ecNumber>
    </recommendedName>
</protein>
<dbReference type="Pfam" id="PF13649">
    <property type="entry name" value="Methyltransf_25"/>
    <property type="match status" value="1"/>
</dbReference>
<evidence type="ECO:0000259" key="9">
    <source>
        <dbReference type="Pfam" id="PF13649"/>
    </source>
</evidence>
<evidence type="ECO:0000256" key="2">
    <source>
        <dbReference type="ARBA" id="ARBA00005189"/>
    </source>
</evidence>
<dbReference type="GO" id="GO:0032259">
    <property type="term" value="P:methylation"/>
    <property type="evidence" value="ECO:0007669"/>
    <property type="project" value="UniProtKB-KW"/>
</dbReference>
<dbReference type="CDD" id="cd02440">
    <property type="entry name" value="AdoMet_MTases"/>
    <property type="match status" value="1"/>
</dbReference>
<comment type="catalytic activity">
    <reaction evidence="6">
        <text>N,N-dimethylethanolamine phosphate + S-adenosyl-L-methionine = phosphocholine + S-adenosyl-L-homocysteine + H(+)</text>
        <dbReference type="Rhea" id="RHEA:25325"/>
        <dbReference type="ChEBI" id="CHEBI:15378"/>
        <dbReference type="ChEBI" id="CHEBI:57856"/>
        <dbReference type="ChEBI" id="CHEBI:58641"/>
        <dbReference type="ChEBI" id="CHEBI:59789"/>
        <dbReference type="ChEBI" id="CHEBI:295975"/>
        <dbReference type="EC" id="2.1.1.103"/>
    </reaction>
    <physiologicalReaction direction="left-to-right" evidence="6">
        <dbReference type="Rhea" id="RHEA:25326"/>
    </physiologicalReaction>
</comment>
<dbReference type="Proteomes" id="UP000233551">
    <property type="component" value="Unassembled WGS sequence"/>
</dbReference>
<keyword evidence="3" id="KW-0489">Methyltransferase</keyword>
<dbReference type="SUPFAM" id="SSF53335">
    <property type="entry name" value="S-adenosyl-L-methionine-dependent methyltransferases"/>
    <property type="match status" value="1"/>
</dbReference>
<comment type="pathway">
    <text evidence="2">Lipid metabolism.</text>
</comment>
<comment type="caution">
    <text evidence="10">The sequence shown here is derived from an EMBL/GenBank/DDBJ whole genome shotgun (WGS) entry which is preliminary data.</text>
</comment>
<gene>
    <name evidence="10" type="ORF">CRG98_049377</name>
</gene>
<feature type="domain" description="Methyltransferase" evidence="9">
    <location>
        <begin position="17"/>
        <end position="91"/>
    </location>
</feature>
<evidence type="ECO:0000313" key="10">
    <source>
        <dbReference type="EMBL" id="PKI18349.1"/>
    </source>
</evidence>
<dbReference type="EMBL" id="PGOL01039075">
    <property type="protein sequence ID" value="PKI18349.1"/>
    <property type="molecule type" value="Genomic_DNA"/>
</dbReference>
<dbReference type="InterPro" id="IPR029063">
    <property type="entry name" value="SAM-dependent_MTases_sf"/>
</dbReference>
<keyword evidence="4" id="KW-0808">Transferase</keyword>
<dbReference type="PANTHER" id="PTHR44307">
    <property type="entry name" value="PHOSPHOETHANOLAMINE METHYLTRANSFERASE"/>
    <property type="match status" value="1"/>
</dbReference>
<comment type="catalytic activity">
    <reaction evidence="7">
        <text>phosphoethanolamine + S-adenosyl-L-methionine = N-methylethanolamine phosphate + S-adenosyl-L-homocysteine + H(+)</text>
        <dbReference type="Rhea" id="RHEA:20365"/>
        <dbReference type="ChEBI" id="CHEBI:15378"/>
        <dbReference type="ChEBI" id="CHEBI:57781"/>
        <dbReference type="ChEBI" id="CHEBI:57856"/>
        <dbReference type="ChEBI" id="CHEBI:58190"/>
        <dbReference type="ChEBI" id="CHEBI:59789"/>
        <dbReference type="EC" id="2.1.1.103"/>
    </reaction>
    <physiologicalReaction direction="left-to-right" evidence="7">
        <dbReference type="Rhea" id="RHEA:20366"/>
    </physiologicalReaction>
</comment>
<name>A0A2I0HEY6_PUNGR</name>
<proteinExistence type="predicted"/>
<dbReference type="EC" id="2.1.1.103" evidence="5"/>
<organism evidence="10 11">
    <name type="scientific">Punica granatum</name>
    <name type="common">Pomegranate</name>
    <dbReference type="NCBI Taxonomy" id="22663"/>
    <lineage>
        <taxon>Eukaryota</taxon>
        <taxon>Viridiplantae</taxon>
        <taxon>Streptophyta</taxon>
        <taxon>Embryophyta</taxon>
        <taxon>Tracheophyta</taxon>
        <taxon>Spermatophyta</taxon>
        <taxon>Magnoliopsida</taxon>
        <taxon>eudicotyledons</taxon>
        <taxon>Gunneridae</taxon>
        <taxon>Pentapetalae</taxon>
        <taxon>rosids</taxon>
        <taxon>malvids</taxon>
        <taxon>Myrtales</taxon>
        <taxon>Lythraceae</taxon>
        <taxon>Punica</taxon>
    </lineage>
</organism>
<sequence>TTKEFVEKLELKPGQKVLDVGCGIGGGDFYMSEKYEVEVLGIDLSVNMISFALERAVGLKCTVEFEVADCTTKEYPENSFDVIYSRDTILHIQ</sequence>
<dbReference type="InterPro" id="IPR041698">
    <property type="entry name" value="Methyltransf_25"/>
</dbReference>
<feature type="non-terminal residue" evidence="10">
    <location>
        <position position="93"/>
    </location>
</feature>
<evidence type="ECO:0000256" key="3">
    <source>
        <dbReference type="ARBA" id="ARBA00022603"/>
    </source>
</evidence>
<comment type="pathway">
    <text evidence="1">Phospholipid metabolism; phosphatidylcholine biosynthesis.</text>
</comment>
<reference evidence="10 11" key="1">
    <citation type="submission" date="2017-11" db="EMBL/GenBank/DDBJ databases">
        <title>De-novo sequencing of pomegranate (Punica granatum L.) genome.</title>
        <authorList>
            <person name="Akparov Z."/>
            <person name="Amiraslanov A."/>
            <person name="Hajiyeva S."/>
            <person name="Abbasov M."/>
            <person name="Kaur K."/>
            <person name="Hamwieh A."/>
            <person name="Solovyev V."/>
            <person name="Salamov A."/>
            <person name="Braich B."/>
            <person name="Kosarev P."/>
            <person name="Mahmoud A."/>
            <person name="Hajiyev E."/>
            <person name="Babayeva S."/>
            <person name="Izzatullayeva V."/>
            <person name="Mammadov A."/>
            <person name="Mammadov A."/>
            <person name="Sharifova S."/>
            <person name="Ojaghi J."/>
            <person name="Eynullazada K."/>
            <person name="Bayramov B."/>
            <person name="Abdulazimova A."/>
            <person name="Shahmuradov I."/>
        </authorList>
    </citation>
    <scope>NUCLEOTIDE SEQUENCE [LARGE SCALE GENOMIC DNA]</scope>
    <source>
        <strain evidence="11">cv. AG2017</strain>
        <tissue evidence="10">Leaf</tissue>
    </source>
</reference>
<dbReference type="STRING" id="22663.A0A2I0HEY6"/>
<keyword evidence="11" id="KW-1185">Reference proteome</keyword>
<dbReference type="AlphaFoldDB" id="A0A2I0HEY6"/>
<evidence type="ECO:0000256" key="4">
    <source>
        <dbReference type="ARBA" id="ARBA00022679"/>
    </source>
</evidence>
<evidence type="ECO:0000256" key="8">
    <source>
        <dbReference type="ARBA" id="ARBA00047841"/>
    </source>
</evidence>
<evidence type="ECO:0000256" key="1">
    <source>
        <dbReference type="ARBA" id="ARBA00004969"/>
    </source>
</evidence>
<dbReference type="PANTHER" id="PTHR44307:SF2">
    <property type="entry name" value="PHOSPHOETHANOLAMINE METHYLTRANSFERASE ISOFORM X1"/>
    <property type="match status" value="1"/>
</dbReference>
<dbReference type="GO" id="GO:0000234">
    <property type="term" value="F:phosphoethanolamine N-methyltransferase activity"/>
    <property type="evidence" value="ECO:0007669"/>
    <property type="project" value="UniProtKB-EC"/>
</dbReference>
<dbReference type="Gene3D" id="3.40.50.150">
    <property type="entry name" value="Vaccinia Virus protein VP39"/>
    <property type="match status" value="1"/>
</dbReference>
<accession>A0A2I0HEY6</accession>